<comment type="caution">
    <text evidence="1">The sequence shown here is derived from an EMBL/GenBank/DDBJ whole genome shotgun (WGS) entry which is preliminary data.</text>
</comment>
<keyword evidence="2" id="KW-1185">Reference proteome</keyword>
<dbReference type="EMBL" id="BGZK01001492">
    <property type="protein sequence ID" value="GBP81006.1"/>
    <property type="molecule type" value="Genomic_DNA"/>
</dbReference>
<proteinExistence type="predicted"/>
<reference evidence="1 2" key="1">
    <citation type="journal article" date="2019" name="Commun. Biol.">
        <title>The bagworm genome reveals a unique fibroin gene that provides high tensile strength.</title>
        <authorList>
            <person name="Kono N."/>
            <person name="Nakamura H."/>
            <person name="Ohtoshi R."/>
            <person name="Tomita M."/>
            <person name="Numata K."/>
            <person name="Arakawa K."/>
        </authorList>
    </citation>
    <scope>NUCLEOTIDE SEQUENCE [LARGE SCALE GENOMIC DNA]</scope>
</reference>
<protein>
    <submittedName>
        <fullName evidence="1">Uncharacterized protein</fullName>
    </submittedName>
</protein>
<name>A0A4C1YXK0_EUMVA</name>
<sequence length="80" mass="9463">MSHQRVVDDHRRPRTLALEYSPRKRLRIDQPSGNMREIGSSFKPKVHWEFRITSPKTLTNHLRNAGCITMFRFAVEARDD</sequence>
<dbReference type="Proteomes" id="UP000299102">
    <property type="component" value="Unassembled WGS sequence"/>
</dbReference>
<evidence type="ECO:0000313" key="1">
    <source>
        <dbReference type="EMBL" id="GBP81006.1"/>
    </source>
</evidence>
<gene>
    <name evidence="1" type="ORF">EVAR_68817_1</name>
</gene>
<dbReference type="AlphaFoldDB" id="A0A4C1YXK0"/>
<evidence type="ECO:0000313" key="2">
    <source>
        <dbReference type="Proteomes" id="UP000299102"/>
    </source>
</evidence>
<organism evidence="1 2">
    <name type="scientific">Eumeta variegata</name>
    <name type="common">Bagworm moth</name>
    <name type="synonym">Eumeta japonica</name>
    <dbReference type="NCBI Taxonomy" id="151549"/>
    <lineage>
        <taxon>Eukaryota</taxon>
        <taxon>Metazoa</taxon>
        <taxon>Ecdysozoa</taxon>
        <taxon>Arthropoda</taxon>
        <taxon>Hexapoda</taxon>
        <taxon>Insecta</taxon>
        <taxon>Pterygota</taxon>
        <taxon>Neoptera</taxon>
        <taxon>Endopterygota</taxon>
        <taxon>Lepidoptera</taxon>
        <taxon>Glossata</taxon>
        <taxon>Ditrysia</taxon>
        <taxon>Tineoidea</taxon>
        <taxon>Psychidae</taxon>
        <taxon>Oiketicinae</taxon>
        <taxon>Eumeta</taxon>
    </lineage>
</organism>
<accession>A0A4C1YXK0</accession>